<protein>
    <submittedName>
        <fullName evidence="1">Uncharacterized protein</fullName>
    </submittedName>
</protein>
<organism evidence="1 2">
    <name type="scientific">Acanthoscelides obtectus</name>
    <name type="common">Bean weevil</name>
    <name type="synonym">Bruchus obtectus</name>
    <dbReference type="NCBI Taxonomy" id="200917"/>
    <lineage>
        <taxon>Eukaryota</taxon>
        <taxon>Metazoa</taxon>
        <taxon>Ecdysozoa</taxon>
        <taxon>Arthropoda</taxon>
        <taxon>Hexapoda</taxon>
        <taxon>Insecta</taxon>
        <taxon>Pterygota</taxon>
        <taxon>Neoptera</taxon>
        <taxon>Endopterygota</taxon>
        <taxon>Coleoptera</taxon>
        <taxon>Polyphaga</taxon>
        <taxon>Cucujiformia</taxon>
        <taxon>Chrysomeloidea</taxon>
        <taxon>Chrysomelidae</taxon>
        <taxon>Bruchinae</taxon>
        <taxon>Bruchini</taxon>
        <taxon>Acanthoscelides</taxon>
    </lineage>
</organism>
<sequence length="23" mass="2691">MTWKKIYAPFASLILIIKSNHIC</sequence>
<dbReference type="EMBL" id="CAKOFQ010006759">
    <property type="protein sequence ID" value="CAH1969087.1"/>
    <property type="molecule type" value="Genomic_DNA"/>
</dbReference>
<evidence type="ECO:0000313" key="1">
    <source>
        <dbReference type="EMBL" id="CAH1969087.1"/>
    </source>
</evidence>
<dbReference type="AlphaFoldDB" id="A0A9P0P821"/>
<name>A0A9P0P821_ACAOB</name>
<proteinExistence type="predicted"/>
<evidence type="ECO:0000313" key="2">
    <source>
        <dbReference type="Proteomes" id="UP001152888"/>
    </source>
</evidence>
<keyword evidence="2" id="KW-1185">Reference proteome</keyword>
<accession>A0A9P0P821</accession>
<dbReference type="Proteomes" id="UP001152888">
    <property type="component" value="Unassembled WGS sequence"/>
</dbReference>
<gene>
    <name evidence="1" type="ORF">ACAOBT_LOCUS8216</name>
</gene>
<reference evidence="1" key="1">
    <citation type="submission" date="2022-03" db="EMBL/GenBank/DDBJ databases">
        <authorList>
            <person name="Sayadi A."/>
        </authorList>
    </citation>
    <scope>NUCLEOTIDE SEQUENCE</scope>
</reference>
<comment type="caution">
    <text evidence="1">The sequence shown here is derived from an EMBL/GenBank/DDBJ whole genome shotgun (WGS) entry which is preliminary data.</text>
</comment>